<dbReference type="Proteomes" id="UP000187209">
    <property type="component" value="Unassembled WGS sequence"/>
</dbReference>
<dbReference type="AlphaFoldDB" id="A0A1R2D4H1"/>
<gene>
    <name evidence="1" type="ORF">SteCoe_349</name>
</gene>
<organism evidence="1 2">
    <name type="scientific">Stentor coeruleus</name>
    <dbReference type="NCBI Taxonomy" id="5963"/>
    <lineage>
        <taxon>Eukaryota</taxon>
        <taxon>Sar</taxon>
        <taxon>Alveolata</taxon>
        <taxon>Ciliophora</taxon>
        <taxon>Postciliodesmatophora</taxon>
        <taxon>Heterotrichea</taxon>
        <taxon>Heterotrichida</taxon>
        <taxon>Stentoridae</taxon>
        <taxon>Stentor</taxon>
    </lineage>
</organism>
<dbReference type="InterPro" id="IPR027417">
    <property type="entry name" value="P-loop_NTPase"/>
</dbReference>
<reference evidence="1 2" key="1">
    <citation type="submission" date="2016-11" db="EMBL/GenBank/DDBJ databases">
        <title>The macronuclear genome of Stentor coeruleus: a giant cell with tiny introns.</title>
        <authorList>
            <person name="Slabodnick M."/>
            <person name="Ruby J.G."/>
            <person name="Reiff S.B."/>
            <person name="Swart E.C."/>
            <person name="Gosai S."/>
            <person name="Prabakaran S."/>
            <person name="Witkowska E."/>
            <person name="Larue G.E."/>
            <person name="Fisher S."/>
            <person name="Freeman R.M."/>
            <person name="Gunawardena J."/>
            <person name="Chu W."/>
            <person name="Stover N.A."/>
            <person name="Gregory B.D."/>
            <person name="Nowacki M."/>
            <person name="Derisi J."/>
            <person name="Roy S.W."/>
            <person name="Marshall W.F."/>
            <person name="Sood P."/>
        </authorList>
    </citation>
    <scope>NUCLEOTIDE SEQUENCE [LARGE SCALE GENOMIC DNA]</scope>
    <source>
        <strain evidence="1">WM001</strain>
    </source>
</reference>
<evidence type="ECO:0000313" key="2">
    <source>
        <dbReference type="Proteomes" id="UP000187209"/>
    </source>
</evidence>
<dbReference type="OrthoDB" id="318780at2759"/>
<protein>
    <recommendedName>
        <fullName evidence="3">Tr-type G domain-containing protein</fullName>
    </recommendedName>
</protein>
<sequence>MGSCSSKTTVIEGFIIRIGLLGDSVSGKSAILSRFTHNTFSLNYQHNTKSLASIKSYLLEESFSPVTVEVWEVQSPLSVSIDIAVIIADSTKPISDLQDYYWKWLQVAQSYGWNKVHIALSKIDIKGFDESYAEKVHEALVLDQGKEVYLTSSLTGKGIDLMFKSLISHRLRMR</sequence>
<comment type="caution">
    <text evidence="1">The sequence shown here is derived from an EMBL/GenBank/DDBJ whole genome shotgun (WGS) entry which is preliminary data.</text>
</comment>
<evidence type="ECO:0000313" key="1">
    <source>
        <dbReference type="EMBL" id="OMJ96167.1"/>
    </source>
</evidence>
<name>A0A1R2D4H1_9CILI</name>
<keyword evidence="2" id="KW-1185">Reference proteome</keyword>
<proteinExistence type="predicted"/>
<dbReference type="Gene3D" id="3.40.50.300">
    <property type="entry name" value="P-loop containing nucleotide triphosphate hydrolases"/>
    <property type="match status" value="1"/>
</dbReference>
<accession>A0A1R2D4H1</accession>
<dbReference type="SUPFAM" id="SSF52540">
    <property type="entry name" value="P-loop containing nucleoside triphosphate hydrolases"/>
    <property type="match status" value="1"/>
</dbReference>
<evidence type="ECO:0008006" key="3">
    <source>
        <dbReference type="Google" id="ProtNLM"/>
    </source>
</evidence>
<dbReference type="EMBL" id="MPUH01000003">
    <property type="protein sequence ID" value="OMJ96167.1"/>
    <property type="molecule type" value="Genomic_DNA"/>
</dbReference>